<dbReference type="SUPFAM" id="SSF52440">
    <property type="entry name" value="PreATP-grasp domain"/>
    <property type="match status" value="1"/>
</dbReference>
<dbReference type="RefSeq" id="WP_024267682.1">
    <property type="nucleotide sequence ID" value="NC_023035.1"/>
</dbReference>
<dbReference type="InterPro" id="IPR011761">
    <property type="entry name" value="ATP-grasp"/>
</dbReference>
<dbReference type="eggNOG" id="COG0151">
    <property type="taxonomic scope" value="Bacteria"/>
</dbReference>
<evidence type="ECO:0000256" key="2">
    <source>
        <dbReference type="ARBA" id="ARBA00001946"/>
    </source>
</evidence>
<feature type="domain" description="ATP-grasp" evidence="14">
    <location>
        <begin position="107"/>
        <end position="306"/>
    </location>
</feature>
<dbReference type="EC" id="6.3.4.13" evidence="4 12"/>
<dbReference type="GO" id="GO:0046872">
    <property type="term" value="F:metal ion binding"/>
    <property type="evidence" value="ECO:0007669"/>
    <property type="project" value="InterPro"/>
</dbReference>
<dbReference type="GO" id="GO:0009113">
    <property type="term" value="P:purine nucleobase biosynthetic process"/>
    <property type="evidence" value="ECO:0007669"/>
    <property type="project" value="InterPro"/>
</dbReference>
<dbReference type="SMART" id="SM01210">
    <property type="entry name" value="GARS_C"/>
    <property type="match status" value="1"/>
</dbReference>
<comment type="cofactor">
    <cofactor evidence="2">
        <name>Mg(2+)</name>
        <dbReference type="ChEBI" id="CHEBI:18420"/>
    </cofactor>
</comment>
<reference evidence="15 16" key="1">
    <citation type="journal article" date="2015" name="Stand. Genomic Sci.">
        <title>Complete genome sequence and description of Salinispira pacifica gen. nov., sp. nov., a novel spirochaete isolated form a hypersaline microbial mat.</title>
        <authorList>
            <person name="Ben Hania W."/>
            <person name="Joseph M."/>
            <person name="Schumann P."/>
            <person name="Bunk B."/>
            <person name="Fiebig A."/>
            <person name="Sproer C."/>
            <person name="Klenk H.P."/>
            <person name="Fardeau M.L."/>
            <person name="Spring S."/>
        </authorList>
    </citation>
    <scope>NUCLEOTIDE SEQUENCE [LARGE SCALE GENOMIC DNA]</scope>
    <source>
        <strain evidence="15 16">L21-RPul-D2</strain>
    </source>
</reference>
<dbReference type="STRING" id="1307761.L21SP2_1360"/>
<dbReference type="EMBL" id="CP006939">
    <property type="protein sequence ID" value="AHC14759.1"/>
    <property type="molecule type" value="Genomic_DNA"/>
</dbReference>
<comment type="catalytic activity">
    <reaction evidence="12">
        <text>5-phospho-beta-D-ribosylamine + glycine + ATP = N(1)-(5-phospho-beta-D-ribosyl)glycinamide + ADP + phosphate + H(+)</text>
        <dbReference type="Rhea" id="RHEA:17453"/>
        <dbReference type="ChEBI" id="CHEBI:15378"/>
        <dbReference type="ChEBI" id="CHEBI:30616"/>
        <dbReference type="ChEBI" id="CHEBI:43474"/>
        <dbReference type="ChEBI" id="CHEBI:57305"/>
        <dbReference type="ChEBI" id="CHEBI:58681"/>
        <dbReference type="ChEBI" id="CHEBI:143788"/>
        <dbReference type="ChEBI" id="CHEBI:456216"/>
        <dbReference type="EC" id="6.3.4.13"/>
    </reaction>
</comment>
<gene>
    <name evidence="12" type="primary">purD</name>
    <name evidence="15" type="ORF">L21SP2_1360</name>
</gene>
<name>V5WGS1_9SPIO</name>
<dbReference type="PANTHER" id="PTHR43472">
    <property type="entry name" value="PHOSPHORIBOSYLAMINE--GLYCINE LIGASE"/>
    <property type="match status" value="1"/>
</dbReference>
<evidence type="ECO:0000256" key="1">
    <source>
        <dbReference type="ARBA" id="ARBA00001936"/>
    </source>
</evidence>
<dbReference type="AlphaFoldDB" id="V5WGS1"/>
<dbReference type="Pfam" id="PF02843">
    <property type="entry name" value="GARS_C"/>
    <property type="match status" value="1"/>
</dbReference>
<comment type="similarity">
    <text evidence="9 12">Belongs to the GARS family.</text>
</comment>
<dbReference type="InterPro" id="IPR016185">
    <property type="entry name" value="PreATP-grasp_dom_sf"/>
</dbReference>
<dbReference type="SMART" id="SM01209">
    <property type="entry name" value="GARS_A"/>
    <property type="match status" value="1"/>
</dbReference>
<dbReference type="InterPro" id="IPR000115">
    <property type="entry name" value="PRibGlycinamide_synth"/>
</dbReference>
<dbReference type="HOGENOM" id="CLU_027420_3_1_12"/>
<dbReference type="UniPathway" id="UPA00074">
    <property type="reaction ID" value="UER00125"/>
</dbReference>
<evidence type="ECO:0000256" key="9">
    <source>
        <dbReference type="ARBA" id="ARBA00038345"/>
    </source>
</evidence>
<dbReference type="PROSITE" id="PS00184">
    <property type="entry name" value="GARS"/>
    <property type="match status" value="1"/>
</dbReference>
<evidence type="ECO:0000256" key="13">
    <source>
        <dbReference type="PROSITE-ProRule" id="PRU00409"/>
    </source>
</evidence>
<proteinExistence type="inferred from homology"/>
<dbReference type="GO" id="GO:0004637">
    <property type="term" value="F:phosphoribosylamine-glycine ligase activity"/>
    <property type="evidence" value="ECO:0007669"/>
    <property type="project" value="UniProtKB-UniRule"/>
</dbReference>
<dbReference type="GO" id="GO:0006189">
    <property type="term" value="P:'de novo' IMP biosynthetic process"/>
    <property type="evidence" value="ECO:0007669"/>
    <property type="project" value="UniProtKB-UniRule"/>
</dbReference>
<dbReference type="Gene3D" id="3.30.1490.20">
    <property type="entry name" value="ATP-grasp fold, A domain"/>
    <property type="match status" value="1"/>
</dbReference>
<keyword evidence="5 12" id="KW-0436">Ligase</keyword>
<evidence type="ECO:0000259" key="14">
    <source>
        <dbReference type="PROSITE" id="PS50975"/>
    </source>
</evidence>
<evidence type="ECO:0000256" key="12">
    <source>
        <dbReference type="HAMAP-Rule" id="MF_00138"/>
    </source>
</evidence>
<dbReference type="GO" id="GO:0005524">
    <property type="term" value="F:ATP binding"/>
    <property type="evidence" value="ECO:0007669"/>
    <property type="project" value="UniProtKB-UniRule"/>
</dbReference>
<dbReference type="NCBIfam" id="TIGR00877">
    <property type="entry name" value="purD"/>
    <property type="match status" value="1"/>
</dbReference>
<dbReference type="Gene3D" id="3.90.600.10">
    <property type="entry name" value="Phosphoribosylglycinamide synthetase, C-terminal domain"/>
    <property type="match status" value="1"/>
</dbReference>
<evidence type="ECO:0000256" key="10">
    <source>
        <dbReference type="ARBA" id="ARBA00042242"/>
    </source>
</evidence>
<dbReference type="HAMAP" id="MF_00138">
    <property type="entry name" value="GARS"/>
    <property type="match status" value="1"/>
</dbReference>
<keyword evidence="16" id="KW-1185">Reference proteome</keyword>
<dbReference type="Gene3D" id="3.30.470.20">
    <property type="entry name" value="ATP-grasp fold, B domain"/>
    <property type="match status" value="1"/>
</dbReference>
<sequence>MKVLVVGSGAREHAIAWKFHTSTRNNGVFCAPGNAGTGEFAVNLDIDVSDTRAILSAVNEYGIKLVFIGPEVPLSRGLADELRKNSIPTVGPGADGAKLESSKAYSKEFMLRHQIPTAKARIVKNSGELEAALKDFQLPLVVKKSGLAAGKGVLETSDLVRAREFAESQLKDGEVVIEEFLKGYEISIFALSDGKNYLLCPPAADYKKAGDGNQGPNTGGMGAVCPVPWFDASLMPEIEETIIRPSFQGLRNDGIDFRGILYFGLMITAEGPKVLEYNVRFGDPEAQAVIPLMETDFANLFEAVANQTLETQQLSISPLQSICVVVAADGYPDEYRKNLKVELPDIRLEKRQHLFHASTMERDGELVTGGGRCFSVVGKGTELLKARNRCYELASQVKFPGAWYRKDIGNRIFGEDAD</sequence>
<protein>
    <recommendedName>
        <fullName evidence="4 12">Phosphoribosylamine--glycine ligase</fullName>
        <ecNumber evidence="4 12">6.3.4.13</ecNumber>
    </recommendedName>
    <alternativeName>
        <fullName evidence="12">GARS</fullName>
    </alternativeName>
    <alternativeName>
        <fullName evidence="10 12">Glycinamide ribonucleotide synthetase</fullName>
    </alternativeName>
    <alternativeName>
        <fullName evidence="11 12">Phosphoribosylglycinamide synthetase</fullName>
    </alternativeName>
</protein>
<dbReference type="KEGG" id="slr:L21SP2_1360"/>
<dbReference type="InterPro" id="IPR020561">
    <property type="entry name" value="PRibGlycinamid_synth_ATP-grasp"/>
</dbReference>
<dbReference type="InterPro" id="IPR013815">
    <property type="entry name" value="ATP_grasp_subdomain_1"/>
</dbReference>
<evidence type="ECO:0000256" key="7">
    <source>
        <dbReference type="ARBA" id="ARBA00022755"/>
    </source>
</evidence>
<dbReference type="InterPro" id="IPR011054">
    <property type="entry name" value="Rudment_hybrid_motif"/>
</dbReference>
<dbReference type="Proteomes" id="UP000018680">
    <property type="component" value="Chromosome"/>
</dbReference>
<dbReference type="InterPro" id="IPR020560">
    <property type="entry name" value="PRibGlycinamide_synth_C-dom"/>
</dbReference>
<organism evidence="15 16">
    <name type="scientific">Salinispira pacifica</name>
    <dbReference type="NCBI Taxonomy" id="1307761"/>
    <lineage>
        <taxon>Bacteria</taxon>
        <taxon>Pseudomonadati</taxon>
        <taxon>Spirochaetota</taxon>
        <taxon>Spirochaetia</taxon>
        <taxon>Spirochaetales</taxon>
        <taxon>Spirochaetaceae</taxon>
        <taxon>Salinispira</taxon>
    </lineage>
</organism>
<evidence type="ECO:0000313" key="16">
    <source>
        <dbReference type="Proteomes" id="UP000018680"/>
    </source>
</evidence>
<keyword evidence="7 12" id="KW-0658">Purine biosynthesis</keyword>
<evidence type="ECO:0000256" key="5">
    <source>
        <dbReference type="ARBA" id="ARBA00022598"/>
    </source>
</evidence>
<evidence type="ECO:0000256" key="6">
    <source>
        <dbReference type="ARBA" id="ARBA00022741"/>
    </source>
</evidence>
<evidence type="ECO:0000256" key="3">
    <source>
        <dbReference type="ARBA" id="ARBA00005174"/>
    </source>
</evidence>
<comment type="pathway">
    <text evidence="3 12">Purine metabolism; IMP biosynthesis via de novo pathway; N(1)-(5-phospho-D-ribosyl)glycinamide from 5-phospho-alpha-D-ribose 1-diphosphate: step 2/2.</text>
</comment>
<dbReference type="Pfam" id="PF01071">
    <property type="entry name" value="GARS_A"/>
    <property type="match status" value="1"/>
</dbReference>
<accession>V5WGS1</accession>
<dbReference type="SUPFAM" id="SSF51246">
    <property type="entry name" value="Rudiment single hybrid motif"/>
    <property type="match status" value="1"/>
</dbReference>
<keyword evidence="6 13" id="KW-0547">Nucleotide-binding</keyword>
<comment type="cofactor">
    <cofactor evidence="1">
        <name>Mn(2+)</name>
        <dbReference type="ChEBI" id="CHEBI:29035"/>
    </cofactor>
</comment>
<dbReference type="Gene3D" id="3.40.50.20">
    <property type="match status" value="1"/>
</dbReference>
<dbReference type="PATRIC" id="fig|1307761.3.peg.1353"/>
<evidence type="ECO:0000256" key="4">
    <source>
        <dbReference type="ARBA" id="ARBA00013255"/>
    </source>
</evidence>
<dbReference type="InterPro" id="IPR020559">
    <property type="entry name" value="PRibGlycinamide_synth_CS"/>
</dbReference>
<dbReference type="SUPFAM" id="SSF56059">
    <property type="entry name" value="Glutathione synthetase ATP-binding domain-like"/>
    <property type="match status" value="1"/>
</dbReference>
<evidence type="ECO:0000313" key="15">
    <source>
        <dbReference type="EMBL" id="AHC14759.1"/>
    </source>
</evidence>
<dbReference type="PROSITE" id="PS50975">
    <property type="entry name" value="ATP_GRASP"/>
    <property type="match status" value="1"/>
</dbReference>
<dbReference type="PANTHER" id="PTHR43472:SF1">
    <property type="entry name" value="PHOSPHORIBOSYLAMINE--GLYCINE LIGASE, CHLOROPLASTIC"/>
    <property type="match status" value="1"/>
</dbReference>
<dbReference type="InterPro" id="IPR020562">
    <property type="entry name" value="PRibGlycinamide_synth_N"/>
</dbReference>
<dbReference type="Pfam" id="PF02844">
    <property type="entry name" value="GARS_N"/>
    <property type="match status" value="1"/>
</dbReference>
<dbReference type="InterPro" id="IPR037123">
    <property type="entry name" value="PRibGlycinamide_synth_C_sf"/>
</dbReference>
<evidence type="ECO:0000256" key="8">
    <source>
        <dbReference type="ARBA" id="ARBA00022840"/>
    </source>
</evidence>
<evidence type="ECO:0000256" key="11">
    <source>
        <dbReference type="ARBA" id="ARBA00042864"/>
    </source>
</evidence>
<keyword evidence="8 13" id="KW-0067">ATP-binding</keyword>